<dbReference type="Proteomes" id="UP001642484">
    <property type="component" value="Unassembled WGS sequence"/>
</dbReference>
<dbReference type="SMART" id="SM00317">
    <property type="entry name" value="SET"/>
    <property type="match status" value="1"/>
</dbReference>
<organism evidence="3 4">
    <name type="scientific">Durusdinium trenchii</name>
    <dbReference type="NCBI Taxonomy" id="1381693"/>
    <lineage>
        <taxon>Eukaryota</taxon>
        <taxon>Sar</taxon>
        <taxon>Alveolata</taxon>
        <taxon>Dinophyceae</taxon>
        <taxon>Suessiales</taxon>
        <taxon>Symbiodiniaceae</taxon>
        <taxon>Durusdinium</taxon>
    </lineage>
</organism>
<keyword evidence="4" id="KW-1185">Reference proteome</keyword>
<feature type="compositionally biased region" description="Low complexity" evidence="1">
    <location>
        <begin position="495"/>
        <end position="504"/>
    </location>
</feature>
<dbReference type="Pfam" id="PF00856">
    <property type="entry name" value="SET"/>
    <property type="match status" value="1"/>
</dbReference>
<comment type="caution">
    <text evidence="3">The sequence shown here is derived from an EMBL/GenBank/DDBJ whole genome shotgun (WGS) entry which is preliminary data.</text>
</comment>
<name>A0ABP0KE46_9DINO</name>
<dbReference type="CDD" id="cd20071">
    <property type="entry name" value="SET_SMYD"/>
    <property type="match status" value="1"/>
</dbReference>
<dbReference type="InterPro" id="IPR050869">
    <property type="entry name" value="H3K4_H4K5_MeTrfase"/>
</dbReference>
<dbReference type="InterPro" id="IPR001214">
    <property type="entry name" value="SET_dom"/>
</dbReference>
<evidence type="ECO:0000256" key="1">
    <source>
        <dbReference type="SAM" id="MobiDB-lite"/>
    </source>
</evidence>
<feature type="region of interest" description="Disordered" evidence="1">
    <location>
        <begin position="495"/>
        <end position="518"/>
    </location>
</feature>
<evidence type="ECO:0000313" key="3">
    <source>
        <dbReference type="EMBL" id="CAK9024528.1"/>
    </source>
</evidence>
<dbReference type="PROSITE" id="PS50280">
    <property type="entry name" value="SET"/>
    <property type="match status" value="1"/>
</dbReference>
<dbReference type="PANTHER" id="PTHR12197:SF292">
    <property type="entry name" value="SET DOMAIN-CONTAINING PROTEIN"/>
    <property type="match status" value="1"/>
</dbReference>
<dbReference type="InterPro" id="IPR011990">
    <property type="entry name" value="TPR-like_helical_dom_sf"/>
</dbReference>
<dbReference type="PANTHER" id="PTHR12197">
    <property type="entry name" value="HISTONE-LYSINE N-METHYLTRANSFERASE SMYD"/>
    <property type="match status" value="1"/>
</dbReference>
<dbReference type="Gene3D" id="1.25.40.10">
    <property type="entry name" value="Tetratricopeptide repeat domain"/>
    <property type="match status" value="1"/>
</dbReference>
<reference evidence="3 4" key="1">
    <citation type="submission" date="2024-02" db="EMBL/GenBank/DDBJ databases">
        <authorList>
            <person name="Chen Y."/>
            <person name="Shah S."/>
            <person name="Dougan E. K."/>
            <person name="Thang M."/>
            <person name="Chan C."/>
        </authorList>
    </citation>
    <scope>NUCLEOTIDE SEQUENCE [LARGE SCALE GENOMIC DNA]</scope>
</reference>
<proteinExistence type="predicted"/>
<dbReference type="EMBL" id="CAXAMN010008258">
    <property type="protein sequence ID" value="CAK9024528.1"/>
    <property type="molecule type" value="Genomic_DNA"/>
</dbReference>
<dbReference type="Gene3D" id="2.30.30.140">
    <property type="match status" value="1"/>
</dbReference>
<gene>
    <name evidence="3" type="ORF">CCMP2556_LOCUS15666</name>
</gene>
<accession>A0ABP0KE46</accession>
<sequence>MTNTKDKEAKGGEEDESEPRWRIGDRVYALWAGNNCYYVSTIAEVSEADRTVVVTWDDADTSHRRVSFDQVMRPSDETTAWSRARIEKRATVRHTKQKGRCLFTNEACEPGQVVFVERPLLVALPAVAPKLWECLQKLHEVQPLNLGTITFHFAALVSVLTLEPGDIDVIRDKYVPEPDEEPNEDVIRILKALQDAELDGESNKICKLEAKSFQRLVSAWRYNSFGHHKEDGLVLYNRISMCAHSCDPTCCWSYGDEDAFVLRSRMALEKGGELTISYLQDEDLLKSTSVRQQKLQNWKFTCMCPRCSLKVDVGRGIRCQRCKVGVLYPQVPTGGFETCKVCGSSPSSEDTQMLLNMEEEYVARVDSLDKKDLDDVQTVYQAALDIFERHWILYVMDTILWEGQRQKNIMEAMEHQRRRIDFHQHYYFRPTFILAWCHEELGDCMVQQFPSRKWHLMQEFQRAYQMLAILCGTTHQYTASPYNKLWQVSSTNNSANANGANTETSESRKPVAQVSISM</sequence>
<feature type="domain" description="SET" evidence="2">
    <location>
        <begin position="84"/>
        <end position="279"/>
    </location>
</feature>
<dbReference type="InterPro" id="IPR046341">
    <property type="entry name" value="SET_dom_sf"/>
</dbReference>
<dbReference type="Gene3D" id="2.170.270.10">
    <property type="entry name" value="SET domain"/>
    <property type="match status" value="1"/>
</dbReference>
<evidence type="ECO:0000259" key="2">
    <source>
        <dbReference type="PROSITE" id="PS50280"/>
    </source>
</evidence>
<dbReference type="SUPFAM" id="SSF82199">
    <property type="entry name" value="SET domain"/>
    <property type="match status" value="1"/>
</dbReference>
<protein>
    <recommendedName>
        <fullName evidence="2">SET domain-containing protein</fullName>
    </recommendedName>
</protein>
<evidence type="ECO:0000313" key="4">
    <source>
        <dbReference type="Proteomes" id="UP001642484"/>
    </source>
</evidence>